<dbReference type="CDD" id="cd00075">
    <property type="entry name" value="HATPase"/>
    <property type="match status" value="1"/>
</dbReference>
<keyword evidence="8" id="KW-0067">ATP-binding</keyword>
<comment type="subcellular location">
    <subcellularLocation>
        <location evidence="2">Cell membrane</location>
    </subcellularLocation>
</comment>
<evidence type="ECO:0000259" key="12">
    <source>
        <dbReference type="PROSITE" id="PS50109"/>
    </source>
</evidence>
<dbReference type="EC" id="2.7.13.3" evidence="3"/>
<keyword evidence="7" id="KW-0418">Kinase</keyword>
<dbReference type="InterPro" id="IPR003018">
    <property type="entry name" value="GAF"/>
</dbReference>
<evidence type="ECO:0000256" key="8">
    <source>
        <dbReference type="ARBA" id="ARBA00022840"/>
    </source>
</evidence>
<dbReference type="InterPro" id="IPR003594">
    <property type="entry name" value="HATPase_dom"/>
</dbReference>
<evidence type="ECO:0000256" key="9">
    <source>
        <dbReference type="ARBA" id="ARBA00023012"/>
    </source>
</evidence>
<keyword evidence="6" id="KW-0547">Nucleotide-binding</keyword>
<dbReference type="PROSITE" id="PS50109">
    <property type="entry name" value="HIS_KIN"/>
    <property type="match status" value="1"/>
</dbReference>
<dbReference type="PANTHER" id="PTHR42878:SF7">
    <property type="entry name" value="SENSOR HISTIDINE KINASE GLRK"/>
    <property type="match status" value="1"/>
</dbReference>
<evidence type="ECO:0000256" key="6">
    <source>
        <dbReference type="ARBA" id="ARBA00022741"/>
    </source>
</evidence>
<dbReference type="Gene3D" id="1.10.287.130">
    <property type="match status" value="1"/>
</dbReference>
<reference evidence="13 14" key="1">
    <citation type="submission" date="2020-08" db="EMBL/GenBank/DDBJ databases">
        <title>novel species in genus Nocardioides.</title>
        <authorList>
            <person name="Zhang G."/>
        </authorList>
    </citation>
    <scope>NUCLEOTIDE SEQUENCE [LARGE SCALE GENOMIC DNA]</scope>
    <source>
        <strain evidence="13 14">SC8A-24</strain>
    </source>
</reference>
<sequence length="595" mass="64152">MSSRPPAPLAPPRSGPSGLSSEAQESLQLIAEGITAIVGFGVAAIGLVRDGHLEMVAVAGSPQAREELVGRRTPMHLLANELEVADDWGLLKFVPHERLQSEVETWAWVPDLDPSDAPDAWHPLDMLTAPLLDADGVMRGLVSIDVPDDGRRPGPERRRLLERYAAQASRAVLRALEREELEEQVRLADTARQVVRRASRQRSLGRILEESSEALVEGFRALGMWMQTFDEDGLGTGAIHAIDGTAVELPEAIVRIAERSAREAWAAQVTVVVERGRLGDGLADHERAQVVDLLDSLDIGSILFVPLGVGPEALGNLVLTRPHGGAPWTQTESTAALDIGRDLGTAILNVRAFEREHRLVKELQALDQYKGQLIATVAHELKNPLTSIVGYLEMLEAEDVNAGVQQALSAMDRGARRMVRVIDDLLLLSKVGDPSNPVIPRPVDLSTVARDVVDLTSLAAGKRDLTVDVVAPAYPVLANGDPDELDRLLSNLVSNAVKYTEPGRAVTVALAREGDEVVVECRDEGFGISEADQEKLFTEFFRSTNPVAVAQPGTGLGLAIVARIVERHGGRIELDSALGRGSTFRVRLPAADPAS</sequence>
<accession>A0ABR6UC23</accession>
<dbReference type="Pfam" id="PF02518">
    <property type="entry name" value="HATPase_c"/>
    <property type="match status" value="1"/>
</dbReference>
<dbReference type="PRINTS" id="PR00344">
    <property type="entry name" value="BCTRLSENSOR"/>
</dbReference>
<dbReference type="PANTHER" id="PTHR42878">
    <property type="entry name" value="TWO-COMPONENT HISTIDINE KINASE"/>
    <property type="match status" value="1"/>
</dbReference>
<feature type="region of interest" description="Disordered" evidence="11">
    <location>
        <begin position="1"/>
        <end position="22"/>
    </location>
</feature>
<organism evidence="13 14">
    <name type="scientific">Nocardioides deserti</name>
    <dbReference type="NCBI Taxonomy" id="1588644"/>
    <lineage>
        <taxon>Bacteria</taxon>
        <taxon>Bacillati</taxon>
        <taxon>Actinomycetota</taxon>
        <taxon>Actinomycetes</taxon>
        <taxon>Propionibacteriales</taxon>
        <taxon>Nocardioidaceae</taxon>
        <taxon>Nocardioides</taxon>
    </lineage>
</organism>
<dbReference type="Pfam" id="PF00512">
    <property type="entry name" value="HisKA"/>
    <property type="match status" value="1"/>
</dbReference>
<dbReference type="InterPro" id="IPR003661">
    <property type="entry name" value="HisK_dim/P_dom"/>
</dbReference>
<gene>
    <name evidence="13" type="ORF">H7344_16185</name>
</gene>
<dbReference type="SUPFAM" id="SSF55781">
    <property type="entry name" value="GAF domain-like"/>
    <property type="match status" value="2"/>
</dbReference>
<keyword evidence="5" id="KW-0808">Transferase</keyword>
<dbReference type="Gene3D" id="3.30.450.40">
    <property type="match status" value="2"/>
</dbReference>
<comment type="caution">
    <text evidence="13">The sequence shown here is derived from an EMBL/GenBank/DDBJ whole genome shotgun (WGS) entry which is preliminary data.</text>
</comment>
<dbReference type="SMART" id="SM00388">
    <property type="entry name" value="HisKA"/>
    <property type="match status" value="1"/>
</dbReference>
<dbReference type="InterPro" id="IPR050351">
    <property type="entry name" value="BphY/WalK/GraS-like"/>
</dbReference>
<dbReference type="Proteomes" id="UP000604001">
    <property type="component" value="Unassembled WGS sequence"/>
</dbReference>
<dbReference type="RefSeq" id="WP_186347038.1">
    <property type="nucleotide sequence ID" value="NZ_BMMR01000009.1"/>
</dbReference>
<evidence type="ECO:0000313" key="14">
    <source>
        <dbReference type="Proteomes" id="UP000604001"/>
    </source>
</evidence>
<dbReference type="SMART" id="SM00065">
    <property type="entry name" value="GAF"/>
    <property type="match status" value="2"/>
</dbReference>
<evidence type="ECO:0000313" key="13">
    <source>
        <dbReference type="EMBL" id="MBC2961840.1"/>
    </source>
</evidence>
<dbReference type="Gene3D" id="3.30.565.10">
    <property type="entry name" value="Histidine kinase-like ATPase, C-terminal domain"/>
    <property type="match status" value="1"/>
</dbReference>
<evidence type="ECO:0000256" key="2">
    <source>
        <dbReference type="ARBA" id="ARBA00004236"/>
    </source>
</evidence>
<dbReference type="SUPFAM" id="SSF55874">
    <property type="entry name" value="ATPase domain of HSP90 chaperone/DNA topoisomerase II/histidine kinase"/>
    <property type="match status" value="1"/>
</dbReference>
<evidence type="ECO:0000256" key="3">
    <source>
        <dbReference type="ARBA" id="ARBA00012438"/>
    </source>
</evidence>
<dbReference type="InterPro" id="IPR036890">
    <property type="entry name" value="HATPase_C_sf"/>
</dbReference>
<dbReference type="InterPro" id="IPR036097">
    <property type="entry name" value="HisK_dim/P_sf"/>
</dbReference>
<evidence type="ECO:0000256" key="7">
    <source>
        <dbReference type="ARBA" id="ARBA00022777"/>
    </source>
</evidence>
<evidence type="ECO:0000256" key="10">
    <source>
        <dbReference type="ARBA" id="ARBA00039401"/>
    </source>
</evidence>
<dbReference type="InterPro" id="IPR029016">
    <property type="entry name" value="GAF-like_dom_sf"/>
</dbReference>
<dbReference type="CDD" id="cd00082">
    <property type="entry name" value="HisKA"/>
    <property type="match status" value="1"/>
</dbReference>
<feature type="domain" description="Histidine kinase" evidence="12">
    <location>
        <begin position="376"/>
        <end position="592"/>
    </location>
</feature>
<evidence type="ECO:0000256" key="11">
    <source>
        <dbReference type="SAM" id="MobiDB-lite"/>
    </source>
</evidence>
<keyword evidence="14" id="KW-1185">Reference proteome</keyword>
<protein>
    <recommendedName>
        <fullName evidence="10">Sensor-like histidine kinase SenX3</fullName>
        <ecNumber evidence="3">2.7.13.3</ecNumber>
    </recommendedName>
</protein>
<dbReference type="InterPro" id="IPR005467">
    <property type="entry name" value="His_kinase_dom"/>
</dbReference>
<name>A0ABR6UC23_9ACTN</name>
<comment type="catalytic activity">
    <reaction evidence="1">
        <text>ATP + protein L-histidine = ADP + protein N-phospho-L-histidine.</text>
        <dbReference type="EC" id="2.7.13.3"/>
    </reaction>
</comment>
<evidence type="ECO:0000256" key="1">
    <source>
        <dbReference type="ARBA" id="ARBA00000085"/>
    </source>
</evidence>
<feature type="compositionally biased region" description="Pro residues" evidence="11">
    <location>
        <begin position="1"/>
        <end position="14"/>
    </location>
</feature>
<evidence type="ECO:0000256" key="5">
    <source>
        <dbReference type="ARBA" id="ARBA00022679"/>
    </source>
</evidence>
<dbReference type="InterPro" id="IPR004358">
    <property type="entry name" value="Sig_transdc_His_kin-like_C"/>
</dbReference>
<dbReference type="SMART" id="SM00387">
    <property type="entry name" value="HATPase_c"/>
    <property type="match status" value="1"/>
</dbReference>
<evidence type="ECO:0000256" key="4">
    <source>
        <dbReference type="ARBA" id="ARBA00022553"/>
    </source>
</evidence>
<proteinExistence type="predicted"/>
<dbReference type="SUPFAM" id="SSF47384">
    <property type="entry name" value="Homodimeric domain of signal transducing histidine kinase"/>
    <property type="match status" value="1"/>
</dbReference>
<keyword evidence="4" id="KW-0597">Phosphoprotein</keyword>
<keyword evidence="9" id="KW-0902">Two-component regulatory system</keyword>
<dbReference type="EMBL" id="JACMYC010000011">
    <property type="protein sequence ID" value="MBC2961840.1"/>
    <property type="molecule type" value="Genomic_DNA"/>
</dbReference>